<sequence length="102" mass="11128">MVGLQIGSRQVTVYKLGLDKIVGLQRWGLDSKGWSKDGSRQVRVGRQDGSVVTLNPSNPGVTHSRIFQAKIYHSTQVTVKGVGRQDGPRNVVVGPQDKYVAI</sequence>
<gene>
    <name evidence="1" type="ORF">CEXT_230731</name>
</gene>
<protein>
    <submittedName>
        <fullName evidence="1">Uncharacterized protein</fullName>
    </submittedName>
</protein>
<dbReference type="EMBL" id="BPLR01015299">
    <property type="protein sequence ID" value="GIY75093.1"/>
    <property type="molecule type" value="Genomic_DNA"/>
</dbReference>
<proteinExistence type="predicted"/>
<organism evidence="1 2">
    <name type="scientific">Caerostris extrusa</name>
    <name type="common">Bark spider</name>
    <name type="synonym">Caerostris bankana</name>
    <dbReference type="NCBI Taxonomy" id="172846"/>
    <lineage>
        <taxon>Eukaryota</taxon>
        <taxon>Metazoa</taxon>
        <taxon>Ecdysozoa</taxon>
        <taxon>Arthropoda</taxon>
        <taxon>Chelicerata</taxon>
        <taxon>Arachnida</taxon>
        <taxon>Araneae</taxon>
        <taxon>Araneomorphae</taxon>
        <taxon>Entelegynae</taxon>
        <taxon>Araneoidea</taxon>
        <taxon>Araneidae</taxon>
        <taxon>Caerostris</taxon>
    </lineage>
</organism>
<comment type="caution">
    <text evidence="1">The sequence shown here is derived from an EMBL/GenBank/DDBJ whole genome shotgun (WGS) entry which is preliminary data.</text>
</comment>
<accession>A0AAV4W094</accession>
<dbReference type="Proteomes" id="UP001054945">
    <property type="component" value="Unassembled WGS sequence"/>
</dbReference>
<evidence type="ECO:0000313" key="2">
    <source>
        <dbReference type="Proteomes" id="UP001054945"/>
    </source>
</evidence>
<name>A0AAV4W094_CAEEX</name>
<dbReference type="AlphaFoldDB" id="A0AAV4W094"/>
<keyword evidence="2" id="KW-1185">Reference proteome</keyword>
<evidence type="ECO:0000313" key="1">
    <source>
        <dbReference type="EMBL" id="GIY75093.1"/>
    </source>
</evidence>
<reference evidence="1 2" key="1">
    <citation type="submission" date="2021-06" db="EMBL/GenBank/DDBJ databases">
        <title>Caerostris extrusa draft genome.</title>
        <authorList>
            <person name="Kono N."/>
            <person name="Arakawa K."/>
        </authorList>
    </citation>
    <scope>NUCLEOTIDE SEQUENCE [LARGE SCALE GENOMIC DNA]</scope>
</reference>